<name>A0AAW0BNR2_9AGAR</name>
<dbReference type="AlphaFoldDB" id="A0AAW0BNR2"/>
<evidence type="ECO:0000313" key="11">
    <source>
        <dbReference type="EMBL" id="KAK7028004.1"/>
    </source>
</evidence>
<reference evidence="11 12" key="1">
    <citation type="submission" date="2024-01" db="EMBL/GenBank/DDBJ databases">
        <title>A draft genome for a cacao thread blight-causing isolate of Paramarasmius palmivorus.</title>
        <authorList>
            <person name="Baruah I.K."/>
            <person name="Bukari Y."/>
            <person name="Amoako-Attah I."/>
            <person name="Meinhardt L.W."/>
            <person name="Bailey B.A."/>
            <person name="Cohen S.P."/>
        </authorList>
    </citation>
    <scope>NUCLEOTIDE SEQUENCE [LARGE SCALE GENOMIC DNA]</scope>
    <source>
        <strain evidence="11 12">GH-12</strain>
    </source>
</reference>
<evidence type="ECO:0000256" key="1">
    <source>
        <dbReference type="ARBA" id="ARBA00004651"/>
    </source>
</evidence>
<comment type="caution">
    <text evidence="8">Lacks conserved residue(s) required for the propagation of feature annotation.</text>
</comment>
<dbReference type="InterPro" id="IPR027417">
    <property type="entry name" value="P-loop_NTPase"/>
</dbReference>
<evidence type="ECO:0000256" key="8">
    <source>
        <dbReference type="PROSITE-ProRule" id="PRU00782"/>
    </source>
</evidence>
<dbReference type="EMBL" id="JAYKXP010000092">
    <property type="protein sequence ID" value="KAK7028004.1"/>
    <property type="molecule type" value="Genomic_DNA"/>
</dbReference>
<dbReference type="SMART" id="SM00242">
    <property type="entry name" value="MYSc"/>
    <property type="match status" value="1"/>
</dbReference>
<dbReference type="GO" id="GO:0005524">
    <property type="term" value="F:ATP binding"/>
    <property type="evidence" value="ECO:0007669"/>
    <property type="project" value="UniProtKB-UniRule"/>
</dbReference>
<gene>
    <name evidence="11" type="ORF">VNI00_015091</name>
</gene>
<dbReference type="PROSITE" id="PS51456">
    <property type="entry name" value="MYOSIN_MOTOR"/>
    <property type="match status" value="1"/>
</dbReference>
<keyword evidence="12" id="KW-1185">Reference proteome</keyword>
<dbReference type="GO" id="GO:0000146">
    <property type="term" value="F:microfilament motor activity"/>
    <property type="evidence" value="ECO:0007669"/>
    <property type="project" value="TreeGrafter"/>
</dbReference>
<dbReference type="GO" id="GO:0005737">
    <property type="term" value="C:cytoplasm"/>
    <property type="evidence" value="ECO:0007669"/>
    <property type="project" value="TreeGrafter"/>
</dbReference>
<dbReference type="Pfam" id="PF00063">
    <property type="entry name" value="Myosin_head"/>
    <property type="match status" value="2"/>
</dbReference>
<feature type="domain" description="Myosin motor" evidence="10">
    <location>
        <begin position="24"/>
        <end position="535"/>
    </location>
</feature>
<sequence length="857" mass="94508">MAPSPSSAQAATNRQSTLIHQQLEQIHDLSQLTSISDDIIVACLRERFMSDIIYTSIGSNILVAFNPHKYVASNADSVMYKYAAEYRNTDREKEVLPPHVFQLANNAYYHMKRTTMDQVIVFSGDTSSGKSESRRLATKSLLSLSLPSPGKKHHKLSTQIPAADFVLESFGNARTLFNPNASRWGKYTELQFTDRGRICGVKTLEYYLEKSRVASPPNGERNFHIFYYLLAGASPEERAHLHLPDTPAKTHYRYLPRPSGTPGEAAADANKFEQLKHALKTIGFSKRHVAQTCQLLAAIIHLGNLEFVSDKSRNEDAAVVRNTDLLAVVADFLGVPLSELEGCLSYKSKLVKKEMCTIFLDPDAASDNRDDLARGLTFVALLDLPGPQNMTSRPNSLDQFAVNYAAERLHHFVQQSVFLESRRSEFAQEGLEVQAVPYFDNTECLRLLQNKPGGLIHIMDDQSRKMPKKTDTTMVEAFGKRWGSHSSFKVGGVDRSGFPTFTINHYFGSVTYSSEGFLEKNSHELNSDFVSLLRGPADALSSSSPSNAEGGSINPFVKGLFSGKAIAMQLHPRNEETIVGAQQNVKPMRAPSMRRKGTIRRAPTNAGNLPSTKEEEESPFDDLTPASTNAGKGGVAGEFRAALDQLLKHWGKRSIGMCFGQGRAFGLAEVARFYASLGGSGVGGMGGAGGWEVNMTEEEFVERYGDEAESVRESRGLGRGDVVLGATQISAVCDGVNGNLSPYVAFNPKNTSDDNTQYHDFRSFTNDSRPDWYFEQMVTMRYLARVGFLGYTPKEIKNMAHNSRSVGVYNGLIYDVTDYINSGPRIQPPSGFSAPDVASADAQFMDQKGFGRVQIQL</sequence>
<comment type="subcellular location">
    <subcellularLocation>
        <location evidence="1">Cell membrane</location>
        <topology evidence="1">Multi-pass membrane protein</topology>
    </subcellularLocation>
</comment>
<evidence type="ECO:0000313" key="12">
    <source>
        <dbReference type="Proteomes" id="UP001383192"/>
    </source>
</evidence>
<evidence type="ECO:0000259" key="10">
    <source>
        <dbReference type="PROSITE" id="PS51456"/>
    </source>
</evidence>
<keyword evidence="2 8" id="KW-0547">Nucleotide-binding</keyword>
<evidence type="ECO:0000256" key="3">
    <source>
        <dbReference type="ARBA" id="ARBA00022840"/>
    </source>
</evidence>
<evidence type="ECO:0000256" key="9">
    <source>
        <dbReference type="SAM" id="MobiDB-lite"/>
    </source>
</evidence>
<dbReference type="CDD" id="cd14879">
    <property type="entry name" value="MYSc_Myo17"/>
    <property type="match status" value="1"/>
</dbReference>
<dbReference type="InterPro" id="IPR036961">
    <property type="entry name" value="Kinesin_motor_dom_sf"/>
</dbReference>
<evidence type="ECO:0000256" key="7">
    <source>
        <dbReference type="ARBA" id="ARBA00023203"/>
    </source>
</evidence>
<organism evidence="11 12">
    <name type="scientific">Paramarasmius palmivorus</name>
    <dbReference type="NCBI Taxonomy" id="297713"/>
    <lineage>
        <taxon>Eukaryota</taxon>
        <taxon>Fungi</taxon>
        <taxon>Dikarya</taxon>
        <taxon>Basidiomycota</taxon>
        <taxon>Agaricomycotina</taxon>
        <taxon>Agaricomycetes</taxon>
        <taxon>Agaricomycetidae</taxon>
        <taxon>Agaricales</taxon>
        <taxon>Marasmiineae</taxon>
        <taxon>Marasmiaceae</taxon>
        <taxon>Paramarasmius</taxon>
    </lineage>
</organism>
<feature type="region of interest" description="Disordered" evidence="9">
    <location>
        <begin position="601"/>
        <end position="622"/>
    </location>
</feature>
<dbReference type="GO" id="GO:0007015">
    <property type="term" value="P:actin filament organization"/>
    <property type="evidence" value="ECO:0007669"/>
    <property type="project" value="TreeGrafter"/>
</dbReference>
<proteinExistence type="inferred from homology"/>
<dbReference type="InterPro" id="IPR001609">
    <property type="entry name" value="Myosin_head_motor_dom-like"/>
</dbReference>
<keyword evidence="7 8" id="KW-0009">Actin-binding</keyword>
<evidence type="ECO:0000256" key="2">
    <source>
        <dbReference type="ARBA" id="ARBA00022741"/>
    </source>
</evidence>
<dbReference type="PANTHER" id="PTHR13140">
    <property type="entry name" value="MYOSIN"/>
    <property type="match status" value="1"/>
</dbReference>
<keyword evidence="6" id="KW-0325">Glycoprotein</keyword>
<protein>
    <recommendedName>
        <fullName evidence="10">Myosin motor domain-containing protein</fullName>
    </recommendedName>
</protein>
<keyword evidence="3 8" id="KW-0067">ATP-binding</keyword>
<keyword evidence="4 8" id="KW-0518">Myosin</keyword>
<dbReference type="PANTHER" id="PTHR13140:SF550">
    <property type="entry name" value="MYOSIN-IIIB ISOFORM X1"/>
    <property type="match status" value="1"/>
</dbReference>
<feature type="binding site" evidence="8">
    <location>
        <begin position="124"/>
        <end position="131"/>
    </location>
    <ligand>
        <name>ATP</name>
        <dbReference type="ChEBI" id="CHEBI:30616"/>
    </ligand>
</feature>
<dbReference type="InterPro" id="IPR036037">
    <property type="entry name" value="MYSc_Myo17"/>
</dbReference>
<comment type="similarity">
    <text evidence="8">Belongs to the TRAFAC class myosin-kinesin ATPase superfamily. Myosin family.</text>
</comment>
<dbReference type="GO" id="GO:0051015">
    <property type="term" value="F:actin filament binding"/>
    <property type="evidence" value="ECO:0007669"/>
    <property type="project" value="TreeGrafter"/>
</dbReference>
<dbReference type="GO" id="GO:0005886">
    <property type="term" value="C:plasma membrane"/>
    <property type="evidence" value="ECO:0007669"/>
    <property type="project" value="UniProtKB-SubCell"/>
</dbReference>
<dbReference type="Gene3D" id="1.20.58.530">
    <property type="match status" value="1"/>
</dbReference>
<keyword evidence="5 8" id="KW-0505">Motor protein</keyword>
<accession>A0AAW0BNR2</accession>
<dbReference type="PRINTS" id="PR00193">
    <property type="entry name" value="MYOSINHEAVY"/>
</dbReference>
<evidence type="ECO:0000256" key="6">
    <source>
        <dbReference type="ARBA" id="ARBA00023180"/>
    </source>
</evidence>
<comment type="caution">
    <text evidence="11">The sequence shown here is derived from an EMBL/GenBank/DDBJ whole genome shotgun (WGS) entry which is preliminary data.</text>
</comment>
<dbReference type="SUPFAM" id="SSF52540">
    <property type="entry name" value="P-loop containing nucleoside triphosphate hydrolases"/>
    <property type="match status" value="1"/>
</dbReference>
<dbReference type="Gene3D" id="3.40.850.10">
    <property type="entry name" value="Kinesin motor domain"/>
    <property type="match status" value="1"/>
</dbReference>
<evidence type="ECO:0000256" key="4">
    <source>
        <dbReference type="ARBA" id="ARBA00023123"/>
    </source>
</evidence>
<dbReference type="GO" id="GO:0016459">
    <property type="term" value="C:myosin complex"/>
    <property type="evidence" value="ECO:0007669"/>
    <property type="project" value="UniProtKB-KW"/>
</dbReference>
<evidence type="ECO:0000256" key="5">
    <source>
        <dbReference type="ARBA" id="ARBA00023175"/>
    </source>
</evidence>
<dbReference type="Proteomes" id="UP001383192">
    <property type="component" value="Unassembled WGS sequence"/>
</dbReference>